<protein>
    <recommendedName>
        <fullName evidence="5">Proteinase inhibitor I42 chagasin domain-containing protein</fullName>
    </recommendedName>
</protein>
<evidence type="ECO:0000313" key="4">
    <source>
        <dbReference type="Proteomes" id="UP000032066"/>
    </source>
</evidence>
<keyword evidence="4" id="KW-1185">Reference proteome</keyword>
<accession>A0A0D0PUI3</accession>
<dbReference type="AlphaFoldDB" id="A0A0D0PUI3"/>
<feature type="compositionally biased region" description="Low complexity" evidence="1">
    <location>
        <begin position="80"/>
        <end position="91"/>
    </location>
</feature>
<keyword evidence="2" id="KW-0732">Signal</keyword>
<evidence type="ECO:0000313" key="3">
    <source>
        <dbReference type="EMBL" id="KIQ66179.1"/>
    </source>
</evidence>
<dbReference type="RefSeq" id="WP_043907187.1">
    <property type="nucleotide sequence ID" value="NZ_JXZB01000001.1"/>
</dbReference>
<sequence length="145" mass="14537">MTPKPRRTAAAALLALVALSGCGSATTVASPAAHPAPGLVVLDESADRTRITVAPGTTVRTELHSTYWSPATSTDPGLLAPAGQPTTAAAPSCRPGSGCGTVTTAFTARTAGSARLTAHRTSCGEARPCPPGQQDYTVDVDIAAR</sequence>
<proteinExistence type="predicted"/>
<dbReference type="OrthoDB" id="4247884at2"/>
<evidence type="ECO:0000256" key="2">
    <source>
        <dbReference type="SAM" id="SignalP"/>
    </source>
</evidence>
<feature type="signal peptide" evidence="2">
    <location>
        <begin position="1"/>
        <end position="25"/>
    </location>
</feature>
<evidence type="ECO:0008006" key="5">
    <source>
        <dbReference type="Google" id="ProtNLM"/>
    </source>
</evidence>
<gene>
    <name evidence="3" type="ORF">TR51_00310</name>
</gene>
<dbReference type="PROSITE" id="PS51257">
    <property type="entry name" value="PROKAR_LIPOPROTEIN"/>
    <property type="match status" value="1"/>
</dbReference>
<comment type="caution">
    <text evidence="3">The sequence shown here is derived from an EMBL/GenBank/DDBJ whole genome shotgun (WGS) entry which is preliminary data.</text>
</comment>
<evidence type="ECO:0000256" key="1">
    <source>
        <dbReference type="SAM" id="MobiDB-lite"/>
    </source>
</evidence>
<reference evidence="3 4" key="1">
    <citation type="submission" date="2015-02" db="EMBL/GenBank/DDBJ databases">
        <title>Draft genome sequence of Kitasatospora griseola MF730-N6, a bafilomycin, terpentecin and satosporin producer.</title>
        <authorList>
            <person name="Arens J.C."/>
            <person name="Haltli B."/>
            <person name="Kerr R.G."/>
        </authorList>
    </citation>
    <scope>NUCLEOTIDE SEQUENCE [LARGE SCALE GENOMIC DNA]</scope>
    <source>
        <strain evidence="3 4">MF730-N6</strain>
    </source>
</reference>
<feature type="region of interest" description="Disordered" evidence="1">
    <location>
        <begin position="68"/>
        <end position="97"/>
    </location>
</feature>
<dbReference type="PATRIC" id="fig|2064.6.peg.78"/>
<organism evidence="3 4">
    <name type="scientific">Kitasatospora griseola</name>
    <name type="common">Streptomyces griseolosporeus</name>
    <dbReference type="NCBI Taxonomy" id="2064"/>
    <lineage>
        <taxon>Bacteria</taxon>
        <taxon>Bacillati</taxon>
        <taxon>Actinomycetota</taxon>
        <taxon>Actinomycetes</taxon>
        <taxon>Kitasatosporales</taxon>
        <taxon>Streptomycetaceae</taxon>
        <taxon>Kitasatospora</taxon>
    </lineage>
</organism>
<dbReference type="Proteomes" id="UP000032066">
    <property type="component" value="Unassembled WGS sequence"/>
</dbReference>
<feature type="chain" id="PRO_5038792880" description="Proteinase inhibitor I42 chagasin domain-containing protein" evidence="2">
    <location>
        <begin position="26"/>
        <end position="145"/>
    </location>
</feature>
<name>A0A0D0PUI3_KITGR</name>
<dbReference type="EMBL" id="JXZB01000001">
    <property type="protein sequence ID" value="KIQ66179.1"/>
    <property type="molecule type" value="Genomic_DNA"/>
</dbReference>